<gene>
    <name evidence="2" type="ORF">CKQ54_24045</name>
</gene>
<reference evidence="2 3" key="1">
    <citation type="submission" date="2017-08" db="EMBL/GenBank/DDBJ databases">
        <title>Comparative genomics of bacteria isolated from necrotic lesions of AOD affected trees.</title>
        <authorList>
            <person name="Doonan J."/>
            <person name="Denman S."/>
            <person name="Mcdonald J.E."/>
        </authorList>
    </citation>
    <scope>NUCLEOTIDE SEQUENCE [LARGE SCALE GENOMIC DNA]</scope>
    <source>
        <strain evidence="2 3">CIP 105588</strain>
    </source>
</reference>
<evidence type="ECO:0000313" key="2">
    <source>
        <dbReference type="EMBL" id="RKF66460.1"/>
    </source>
</evidence>
<keyword evidence="1" id="KW-0732">Signal</keyword>
<dbReference type="EMBL" id="NSDJ01000002">
    <property type="protein sequence ID" value="RKF66460.1"/>
    <property type="molecule type" value="Genomic_DNA"/>
</dbReference>
<accession>A0ABX9PPJ2</accession>
<sequence length="135" mass="15054">MFRLLIVFLFISFAVNSSCLKSGDYVELSGKLVVTRFPNPLAEGDSPEENKPYFIWMLELDNPLSCVTEVDDETFKNWNKEIQLFHGSEIGKDEIERLKNKHVVISGELSVAGGAPSEFSAVGMDVEKAIIAQVK</sequence>
<name>A0ABX9PPJ2_9GAMM</name>
<evidence type="ECO:0000256" key="1">
    <source>
        <dbReference type="SAM" id="SignalP"/>
    </source>
</evidence>
<dbReference type="GeneID" id="302711877"/>
<keyword evidence="3" id="KW-1185">Reference proteome</keyword>
<organism evidence="2 3">
    <name type="scientific">Rahnella variigena</name>
    <dbReference type="NCBI Taxonomy" id="574964"/>
    <lineage>
        <taxon>Bacteria</taxon>
        <taxon>Pseudomonadati</taxon>
        <taxon>Pseudomonadota</taxon>
        <taxon>Gammaproteobacteria</taxon>
        <taxon>Enterobacterales</taxon>
        <taxon>Yersiniaceae</taxon>
        <taxon>Rahnella</taxon>
    </lineage>
</organism>
<feature type="chain" id="PRO_5046799015" description="DUF4431 domain-containing protein" evidence="1">
    <location>
        <begin position="18"/>
        <end position="135"/>
    </location>
</feature>
<dbReference type="RefSeq" id="WP_047607003.1">
    <property type="nucleotide sequence ID" value="NZ_NSDJ01000002.1"/>
</dbReference>
<feature type="signal peptide" evidence="1">
    <location>
        <begin position="1"/>
        <end position="17"/>
    </location>
</feature>
<evidence type="ECO:0008006" key="4">
    <source>
        <dbReference type="Google" id="ProtNLM"/>
    </source>
</evidence>
<dbReference type="Proteomes" id="UP000284853">
    <property type="component" value="Unassembled WGS sequence"/>
</dbReference>
<proteinExistence type="predicted"/>
<evidence type="ECO:0000313" key="3">
    <source>
        <dbReference type="Proteomes" id="UP000284853"/>
    </source>
</evidence>
<comment type="caution">
    <text evidence="2">The sequence shown here is derived from an EMBL/GenBank/DDBJ whole genome shotgun (WGS) entry which is preliminary data.</text>
</comment>
<protein>
    <recommendedName>
        <fullName evidence="4">DUF4431 domain-containing protein</fullName>
    </recommendedName>
</protein>